<protein>
    <submittedName>
        <fullName evidence="2">Uncharacterized protein</fullName>
    </submittedName>
</protein>
<dbReference type="InterPro" id="IPR039584">
    <property type="entry name" value="HSF2BP"/>
</dbReference>
<keyword evidence="1" id="KW-0175">Coiled coil</keyword>
<comment type="caution">
    <text evidence="2">The sequence shown here is derived from an EMBL/GenBank/DDBJ whole genome shotgun (WGS) entry which is preliminary data.</text>
</comment>
<dbReference type="PANTHER" id="PTHR15434:SF2">
    <property type="entry name" value="HEAT SHOCK FACTOR 2-BINDING PROTEIN"/>
    <property type="match status" value="1"/>
</dbReference>
<evidence type="ECO:0000313" key="2">
    <source>
        <dbReference type="EMBL" id="KAJ9592576.1"/>
    </source>
</evidence>
<sequence>MKNPLMEDELRKESNFLDEVKTVLSSVSSNLQGLFSDLDFVSGIACLDTELEQLQKETQQLYTNIEFLICNQLQGTRREMTELHKELVLLRSKYKNLQNEWDKQQEHLGKMQMELFKARNQLQHQTQYCASLGAITGNLIWKASRIPQIVDMLLAGNKVAEFLSI</sequence>
<feature type="coiled-coil region" evidence="1">
    <location>
        <begin position="44"/>
        <end position="100"/>
    </location>
</feature>
<name>A0AAD8A5W0_DIPPU</name>
<reference evidence="2" key="1">
    <citation type="journal article" date="2023" name="IScience">
        <title>Live-bearing cockroach genome reveals convergent evolutionary mechanisms linked to viviparity in insects and beyond.</title>
        <authorList>
            <person name="Fouks B."/>
            <person name="Harrison M.C."/>
            <person name="Mikhailova A.A."/>
            <person name="Marchal E."/>
            <person name="English S."/>
            <person name="Carruthers M."/>
            <person name="Jennings E.C."/>
            <person name="Chiamaka E.L."/>
            <person name="Frigard R.A."/>
            <person name="Pippel M."/>
            <person name="Attardo G.M."/>
            <person name="Benoit J.B."/>
            <person name="Bornberg-Bauer E."/>
            <person name="Tobe S.S."/>
        </authorList>
    </citation>
    <scope>NUCLEOTIDE SEQUENCE</scope>
    <source>
        <strain evidence="2">Stay&amp;Tobe</strain>
    </source>
</reference>
<dbReference type="EMBL" id="JASPKZ010003830">
    <property type="protein sequence ID" value="KAJ9592576.1"/>
    <property type="molecule type" value="Genomic_DNA"/>
</dbReference>
<dbReference type="AlphaFoldDB" id="A0AAD8A5W0"/>
<dbReference type="PANTHER" id="PTHR15434">
    <property type="entry name" value="HEAT SHOCK FACTOR 2-BINDING PROTEIN"/>
    <property type="match status" value="1"/>
</dbReference>
<dbReference type="Proteomes" id="UP001233999">
    <property type="component" value="Unassembled WGS sequence"/>
</dbReference>
<evidence type="ECO:0000256" key="1">
    <source>
        <dbReference type="SAM" id="Coils"/>
    </source>
</evidence>
<dbReference type="GO" id="GO:0005829">
    <property type="term" value="C:cytosol"/>
    <property type="evidence" value="ECO:0007669"/>
    <property type="project" value="TreeGrafter"/>
</dbReference>
<reference evidence="2" key="2">
    <citation type="submission" date="2023-05" db="EMBL/GenBank/DDBJ databases">
        <authorList>
            <person name="Fouks B."/>
        </authorList>
    </citation>
    <scope>NUCLEOTIDE SEQUENCE</scope>
    <source>
        <strain evidence="2">Stay&amp;Tobe</strain>
        <tissue evidence="2">Testes</tissue>
    </source>
</reference>
<gene>
    <name evidence="2" type="ORF">L9F63_015751</name>
</gene>
<accession>A0AAD8A5W0</accession>
<evidence type="ECO:0000313" key="3">
    <source>
        <dbReference type="Proteomes" id="UP001233999"/>
    </source>
</evidence>
<keyword evidence="3" id="KW-1185">Reference proteome</keyword>
<proteinExistence type="predicted"/>
<organism evidence="2 3">
    <name type="scientific">Diploptera punctata</name>
    <name type="common">Pacific beetle cockroach</name>
    <dbReference type="NCBI Taxonomy" id="6984"/>
    <lineage>
        <taxon>Eukaryota</taxon>
        <taxon>Metazoa</taxon>
        <taxon>Ecdysozoa</taxon>
        <taxon>Arthropoda</taxon>
        <taxon>Hexapoda</taxon>
        <taxon>Insecta</taxon>
        <taxon>Pterygota</taxon>
        <taxon>Neoptera</taxon>
        <taxon>Polyneoptera</taxon>
        <taxon>Dictyoptera</taxon>
        <taxon>Blattodea</taxon>
        <taxon>Blaberoidea</taxon>
        <taxon>Blaberidae</taxon>
        <taxon>Diplopterinae</taxon>
        <taxon>Diploptera</taxon>
    </lineage>
</organism>